<evidence type="ECO:0000256" key="6">
    <source>
        <dbReference type="ARBA" id="ARBA00023251"/>
    </source>
</evidence>
<feature type="region of interest" description="Disordered" evidence="7">
    <location>
        <begin position="242"/>
        <end position="261"/>
    </location>
</feature>
<comment type="caution">
    <text evidence="9">The sequence shown here is derived from an EMBL/GenBank/DDBJ whole genome shotgun (WGS) entry which is preliminary data.</text>
</comment>
<evidence type="ECO:0000259" key="8">
    <source>
        <dbReference type="PROSITE" id="PS50893"/>
    </source>
</evidence>
<evidence type="ECO:0000256" key="7">
    <source>
        <dbReference type="SAM" id="MobiDB-lite"/>
    </source>
</evidence>
<gene>
    <name evidence="9" type="ORF">GHK86_16515</name>
</gene>
<evidence type="ECO:0000256" key="5">
    <source>
        <dbReference type="ARBA" id="ARBA00022840"/>
    </source>
</evidence>
<evidence type="ECO:0000256" key="4">
    <source>
        <dbReference type="ARBA" id="ARBA00022741"/>
    </source>
</evidence>
<evidence type="ECO:0000313" key="9">
    <source>
        <dbReference type="EMBL" id="MST34318.1"/>
    </source>
</evidence>
<dbReference type="EMBL" id="WJHE01000944">
    <property type="protein sequence ID" value="MST34318.1"/>
    <property type="molecule type" value="Genomic_DNA"/>
</dbReference>
<dbReference type="SMART" id="SM00382">
    <property type="entry name" value="AAA"/>
    <property type="match status" value="1"/>
</dbReference>
<dbReference type="InterPro" id="IPR050763">
    <property type="entry name" value="ABC_transporter_ATP-binding"/>
</dbReference>
<protein>
    <submittedName>
        <fullName evidence="9">ATP-binding cassette domain-containing protein</fullName>
    </submittedName>
</protein>
<dbReference type="GO" id="GO:0005524">
    <property type="term" value="F:ATP binding"/>
    <property type="evidence" value="ECO:0007669"/>
    <property type="project" value="UniProtKB-KW"/>
</dbReference>
<reference evidence="9 10" key="1">
    <citation type="submission" date="2019-11" db="EMBL/GenBank/DDBJ databases">
        <title>Acidiferrimicrobium australis gen. nov., sp. nov., an acidophilic and obligately heterotrophic, member of the Actinobacteria that catalyses dissimilatory oxido- reduction of iron isolated from metal-rich acidic water in Chile.</title>
        <authorList>
            <person name="Gonzalez D."/>
            <person name="Huber K."/>
            <person name="Hedrich S."/>
            <person name="Rojas-Villalobos C."/>
            <person name="Quatrini R."/>
            <person name="Dinamarca M.A."/>
            <person name="Schwarz A."/>
            <person name="Canales C."/>
            <person name="Nancucheo I."/>
        </authorList>
    </citation>
    <scope>NUCLEOTIDE SEQUENCE [LARGE SCALE GENOMIC DNA]</scope>
    <source>
        <strain evidence="9 10">USS-CCA1</strain>
    </source>
</reference>
<feature type="domain" description="ABC transporter" evidence="8">
    <location>
        <begin position="23"/>
        <end position="247"/>
    </location>
</feature>
<proteinExistence type="inferred from homology"/>
<organism evidence="9 10">
    <name type="scientific">Acidiferrimicrobium australe</name>
    <dbReference type="NCBI Taxonomy" id="2664430"/>
    <lineage>
        <taxon>Bacteria</taxon>
        <taxon>Bacillati</taxon>
        <taxon>Actinomycetota</taxon>
        <taxon>Acidimicrobiia</taxon>
        <taxon>Acidimicrobiales</taxon>
        <taxon>Acidimicrobiaceae</taxon>
        <taxon>Acidiferrimicrobium</taxon>
    </lineage>
</organism>
<keyword evidence="10" id="KW-1185">Reference proteome</keyword>
<dbReference type="PANTHER" id="PTHR42711:SF5">
    <property type="entry name" value="ABC TRANSPORTER ATP-BINDING PROTEIN NATA"/>
    <property type="match status" value="1"/>
</dbReference>
<keyword evidence="6" id="KW-0046">Antibiotic resistance</keyword>
<comment type="subcellular location">
    <subcellularLocation>
        <location evidence="1">Cell membrane</location>
        <topology evidence="1">Peripheral membrane protein</topology>
    </subcellularLocation>
</comment>
<keyword evidence="5 9" id="KW-0067">ATP-binding</keyword>
<dbReference type="SUPFAM" id="SSF52540">
    <property type="entry name" value="P-loop containing nucleoside triphosphate hydrolases"/>
    <property type="match status" value="1"/>
</dbReference>
<keyword evidence="4" id="KW-0547">Nucleotide-binding</keyword>
<dbReference type="InterPro" id="IPR027417">
    <property type="entry name" value="P-loop_NTPase"/>
</dbReference>
<name>A0ABW9QY20_9ACTN</name>
<evidence type="ECO:0000256" key="3">
    <source>
        <dbReference type="ARBA" id="ARBA00022448"/>
    </source>
</evidence>
<dbReference type="InterPro" id="IPR003593">
    <property type="entry name" value="AAA+_ATPase"/>
</dbReference>
<evidence type="ECO:0000313" key="10">
    <source>
        <dbReference type="Proteomes" id="UP000437736"/>
    </source>
</evidence>
<accession>A0ABW9QY20</accession>
<dbReference type="PANTHER" id="PTHR42711">
    <property type="entry name" value="ABC TRANSPORTER ATP-BINDING PROTEIN"/>
    <property type="match status" value="1"/>
</dbReference>
<keyword evidence="3" id="KW-0813">Transport</keyword>
<dbReference type="PROSITE" id="PS50893">
    <property type="entry name" value="ABC_TRANSPORTER_2"/>
    <property type="match status" value="1"/>
</dbReference>
<dbReference type="PROSITE" id="PS00211">
    <property type="entry name" value="ABC_TRANSPORTER_1"/>
    <property type="match status" value="1"/>
</dbReference>
<comment type="similarity">
    <text evidence="2">Belongs to the ABC transporter superfamily.</text>
</comment>
<dbReference type="InterPro" id="IPR017871">
    <property type="entry name" value="ABC_transporter-like_CS"/>
</dbReference>
<dbReference type="Pfam" id="PF00005">
    <property type="entry name" value="ABC_tran"/>
    <property type="match status" value="1"/>
</dbReference>
<evidence type="ECO:0000256" key="2">
    <source>
        <dbReference type="ARBA" id="ARBA00005417"/>
    </source>
</evidence>
<dbReference type="Gene3D" id="3.40.50.300">
    <property type="entry name" value="P-loop containing nucleotide triphosphate hydrolases"/>
    <property type="match status" value="1"/>
</dbReference>
<dbReference type="CDD" id="cd03230">
    <property type="entry name" value="ABC_DR_subfamily_A"/>
    <property type="match status" value="1"/>
</dbReference>
<sequence>MGEATLAPPLRSDLGARDDVPAIATEKLTKRFGSFTALDGLDLEVRQGEVFGFLGPNGAGKSTTLRLLLGLIRPSSGSARILGTDARDVRHVHGRLAYVPGDVALWPRLTGAQCLTLFGRLHGSVDTALRDELVERFQLDTSKRARAYSKGNRQKVALVAAFATRADLILLDEPTSGLDPLMEAEFVRAVRDVASQGRTVFLSSHILGEVETLCHRVGILRAGRLIEVDDVSRLRTMHGTELDVDVDGPPPDVSHVPGVSRVDRTPEGIRVQLSGEPAPLIHALAPVNVTGLRSREASLEEIFLGYYDSDAAVDGHRDGGTGDGH</sequence>
<dbReference type="Proteomes" id="UP000437736">
    <property type="component" value="Unassembled WGS sequence"/>
</dbReference>
<evidence type="ECO:0000256" key="1">
    <source>
        <dbReference type="ARBA" id="ARBA00004202"/>
    </source>
</evidence>
<dbReference type="InterPro" id="IPR003439">
    <property type="entry name" value="ABC_transporter-like_ATP-bd"/>
</dbReference>